<protein>
    <submittedName>
        <fullName evidence="4">Oxalate decarboxylase</fullName>
    </submittedName>
</protein>
<feature type="binding site" evidence="3">
    <location>
        <position position="123"/>
    </location>
    <ligand>
        <name>Mn(2+)</name>
        <dbReference type="ChEBI" id="CHEBI:29035"/>
        <label>1</label>
    </ligand>
</feature>
<dbReference type="InterPro" id="IPR014710">
    <property type="entry name" value="RmlC-like_jellyroll"/>
</dbReference>
<feature type="binding site" evidence="3">
    <location>
        <position position="121"/>
    </location>
    <ligand>
        <name>Mn(2+)</name>
        <dbReference type="ChEBI" id="CHEBI:29035"/>
        <label>1</label>
    </ligand>
</feature>
<evidence type="ECO:0000256" key="3">
    <source>
        <dbReference type="PIRSR" id="PIRSR617774-2"/>
    </source>
</evidence>
<dbReference type="PROSITE" id="PS51318">
    <property type="entry name" value="TAT"/>
    <property type="match status" value="1"/>
</dbReference>
<dbReference type="Pfam" id="PF00190">
    <property type="entry name" value="Cupin_1"/>
    <property type="match status" value="2"/>
</dbReference>
<feature type="binding site" evidence="3">
    <location>
        <position position="127"/>
    </location>
    <ligand>
        <name>Mn(2+)</name>
        <dbReference type="ChEBI" id="CHEBI:29035"/>
        <label>1</label>
    </ligand>
</feature>
<dbReference type="Proteomes" id="UP000194137">
    <property type="component" value="Chromosome"/>
</dbReference>
<dbReference type="CDD" id="cd20304">
    <property type="entry name" value="cupin_OxDC_N"/>
    <property type="match status" value="1"/>
</dbReference>
<feature type="active site" description="Proton donor" evidence="2">
    <location>
        <position position="360"/>
    </location>
</feature>
<dbReference type="GO" id="GO:0033609">
    <property type="term" value="P:oxalate metabolic process"/>
    <property type="evidence" value="ECO:0007669"/>
    <property type="project" value="InterPro"/>
</dbReference>
<reference evidence="4 5" key="1">
    <citation type="submission" date="2017-05" db="EMBL/GenBank/DDBJ databases">
        <title>Full genome sequence of Pseudorhodoplanes sinuspersici.</title>
        <authorList>
            <person name="Dastgheib S.M.M."/>
            <person name="Shavandi M."/>
            <person name="Tirandaz H."/>
        </authorList>
    </citation>
    <scope>NUCLEOTIDE SEQUENCE [LARGE SCALE GENOMIC DNA]</scope>
    <source>
        <strain evidence="4 5">RIPI110</strain>
    </source>
</reference>
<dbReference type="KEGG" id="psin:CAK95_15440"/>
<feature type="binding site" evidence="3">
    <location>
        <position position="166"/>
    </location>
    <ligand>
        <name>Mn(2+)</name>
        <dbReference type="ChEBI" id="CHEBI:29035"/>
        <label>1</label>
    </ligand>
</feature>
<dbReference type="RefSeq" id="WP_086088707.1">
    <property type="nucleotide sequence ID" value="NZ_CP021112.1"/>
</dbReference>
<dbReference type="InterPro" id="IPR006311">
    <property type="entry name" value="TAT_signal"/>
</dbReference>
<dbReference type="STRING" id="1235591.CAK95_15440"/>
<feature type="binding site" evidence="3">
    <location>
        <position position="302"/>
    </location>
    <ligand>
        <name>Mn(2+)</name>
        <dbReference type="ChEBI" id="CHEBI:29035"/>
        <label>2</label>
    </ligand>
</feature>
<dbReference type="CDD" id="cd20305">
    <property type="entry name" value="cupin_OxDC_C"/>
    <property type="match status" value="1"/>
</dbReference>
<dbReference type="SUPFAM" id="SSF51182">
    <property type="entry name" value="RmlC-like cupins"/>
    <property type="match status" value="1"/>
</dbReference>
<evidence type="ECO:0000256" key="1">
    <source>
        <dbReference type="ARBA" id="ARBA00022723"/>
    </source>
</evidence>
<sequence length="408" mass="44502">MEKISRRHMLTTTAAGGLLMAASAADAQSGNTGPQPRRPGVGGTDPGPRDVVRDSQNPDILVPPSTDHGTLPNLRFSFADAHMRLEPGGWTRQITSRELGVSKDIAGVDMRLNAGGVRELHWHKAAEWAYMLYGSARITAVDPQGRSFVNDVGVGDLWYFPAGVPHSIQGLNPDGCEFLLVFDDGDFDEDNTFLITDWFKHTPNEVLGKNFGVPASLFGHTPDPSERYMFPAPVPGPLSSDTVAGATASPQIFSHRIMAQTPITTKSGSVWITDSSVFPVAKTIASALVEVQPGGMRELHWHPNTNEWQYYIEGQARMGVFAASGQARTFDFRAGDVGYVPFAMGHYIENTGNTPLRFLEIFKSSYYADLSLDTWMALTPPELVQAHLKLDPQVMNALRKKVAPVVPA</sequence>
<proteinExistence type="predicted"/>
<dbReference type="PANTHER" id="PTHR35848">
    <property type="entry name" value="OXALATE-BINDING PROTEIN"/>
    <property type="match status" value="1"/>
</dbReference>
<dbReference type="OrthoDB" id="1973590at2"/>
<feature type="binding site" evidence="3">
    <location>
        <position position="307"/>
    </location>
    <ligand>
        <name>Mn(2+)</name>
        <dbReference type="ChEBI" id="CHEBI:29035"/>
        <label>2</label>
    </ligand>
</feature>
<dbReference type="SMART" id="SM00835">
    <property type="entry name" value="Cupin_1"/>
    <property type="match status" value="2"/>
</dbReference>
<evidence type="ECO:0000313" key="5">
    <source>
        <dbReference type="Proteomes" id="UP000194137"/>
    </source>
</evidence>
<evidence type="ECO:0000256" key="2">
    <source>
        <dbReference type="PIRSR" id="PIRSR617774-1"/>
    </source>
</evidence>
<dbReference type="InterPro" id="IPR051610">
    <property type="entry name" value="GPI/OXD"/>
</dbReference>
<feature type="binding site" evidence="3">
    <location>
        <position position="300"/>
    </location>
    <ligand>
        <name>Mn(2+)</name>
        <dbReference type="ChEBI" id="CHEBI:29035"/>
        <label>2</label>
    </ligand>
</feature>
<dbReference type="GO" id="GO:0046872">
    <property type="term" value="F:metal ion binding"/>
    <property type="evidence" value="ECO:0007669"/>
    <property type="project" value="UniProtKB-KW"/>
</dbReference>
<organism evidence="4 5">
    <name type="scientific">Pseudorhodoplanes sinuspersici</name>
    <dbReference type="NCBI Taxonomy" id="1235591"/>
    <lineage>
        <taxon>Bacteria</taxon>
        <taxon>Pseudomonadati</taxon>
        <taxon>Pseudomonadota</taxon>
        <taxon>Alphaproteobacteria</taxon>
        <taxon>Hyphomicrobiales</taxon>
        <taxon>Pseudorhodoplanes</taxon>
    </lineage>
</organism>
<feature type="binding site" evidence="3">
    <location>
        <position position="346"/>
    </location>
    <ligand>
        <name>Mn(2+)</name>
        <dbReference type="ChEBI" id="CHEBI:29035"/>
        <label>2</label>
    </ligand>
</feature>
<name>A0A1W6ZT67_9HYPH</name>
<keyword evidence="5" id="KW-1185">Reference proteome</keyword>
<dbReference type="AlphaFoldDB" id="A0A1W6ZT67"/>
<dbReference type="Gene3D" id="2.60.120.10">
    <property type="entry name" value="Jelly Rolls"/>
    <property type="match status" value="2"/>
</dbReference>
<evidence type="ECO:0000313" key="4">
    <source>
        <dbReference type="EMBL" id="ARQ00311.1"/>
    </source>
</evidence>
<comment type="cofactor">
    <cofactor evidence="3">
        <name>Mn(2+)</name>
        <dbReference type="ChEBI" id="CHEBI:29035"/>
    </cofactor>
    <text evidence="3">Binds 2 manganese ions per subunit.</text>
</comment>
<dbReference type="PANTHER" id="PTHR35848:SF9">
    <property type="entry name" value="SLL1358 PROTEIN"/>
    <property type="match status" value="1"/>
</dbReference>
<dbReference type="InterPro" id="IPR011051">
    <property type="entry name" value="RmlC_Cupin_sf"/>
</dbReference>
<dbReference type="NCBIfam" id="TIGR03404">
    <property type="entry name" value="bicupin_oxalic"/>
    <property type="match status" value="1"/>
</dbReference>
<keyword evidence="3" id="KW-0464">Manganese</keyword>
<keyword evidence="1 3" id="KW-0479">Metal-binding</keyword>
<dbReference type="EMBL" id="CP021112">
    <property type="protein sequence ID" value="ARQ00311.1"/>
    <property type="molecule type" value="Genomic_DNA"/>
</dbReference>
<accession>A0A1W6ZT67</accession>
<dbReference type="InterPro" id="IPR006045">
    <property type="entry name" value="Cupin_1"/>
</dbReference>
<dbReference type="InterPro" id="IPR017774">
    <property type="entry name" value="Bicupin_oxalate_deCO2ase/Oxase"/>
</dbReference>
<gene>
    <name evidence="4" type="ORF">CAK95_15440</name>
</gene>